<dbReference type="AlphaFoldDB" id="A0A1I7ZHU9"/>
<dbReference type="Proteomes" id="UP000095287">
    <property type="component" value="Unplaced"/>
</dbReference>
<keyword evidence="1" id="KW-0732">Signal</keyword>
<reference evidence="3" key="1">
    <citation type="submission" date="2016-11" db="UniProtKB">
        <authorList>
            <consortium name="WormBaseParasite"/>
        </authorList>
    </citation>
    <scope>IDENTIFICATION</scope>
</reference>
<protein>
    <submittedName>
        <fullName evidence="3">Uncharacterized protein</fullName>
    </submittedName>
</protein>
<evidence type="ECO:0000256" key="1">
    <source>
        <dbReference type="SAM" id="SignalP"/>
    </source>
</evidence>
<proteinExistence type="predicted"/>
<feature type="chain" id="PRO_5009313501" evidence="1">
    <location>
        <begin position="24"/>
        <end position="107"/>
    </location>
</feature>
<feature type="signal peptide" evidence="1">
    <location>
        <begin position="1"/>
        <end position="23"/>
    </location>
</feature>
<dbReference type="WBParaSite" id="L893_g26357.t1">
    <property type="protein sequence ID" value="L893_g26357.t1"/>
    <property type="gene ID" value="L893_g26357"/>
</dbReference>
<sequence length="107" mass="11563">MAPQLAFFFAVLAFCLALEGVTANPLGDPTKGAPESCSTQQALEMPCRCCKMDCWYSIASSATHELGHVPGQAGEEEALATLKLIRACMMSECSALCTRRRPFFTPQ</sequence>
<evidence type="ECO:0000313" key="2">
    <source>
        <dbReference type="Proteomes" id="UP000095287"/>
    </source>
</evidence>
<name>A0A1I7ZHU9_9BILA</name>
<evidence type="ECO:0000313" key="3">
    <source>
        <dbReference type="WBParaSite" id="L893_g26357.t1"/>
    </source>
</evidence>
<accession>A0A1I7ZHU9</accession>
<organism evidence="2 3">
    <name type="scientific">Steinernema glaseri</name>
    <dbReference type="NCBI Taxonomy" id="37863"/>
    <lineage>
        <taxon>Eukaryota</taxon>
        <taxon>Metazoa</taxon>
        <taxon>Ecdysozoa</taxon>
        <taxon>Nematoda</taxon>
        <taxon>Chromadorea</taxon>
        <taxon>Rhabditida</taxon>
        <taxon>Tylenchina</taxon>
        <taxon>Panagrolaimomorpha</taxon>
        <taxon>Strongyloidoidea</taxon>
        <taxon>Steinernematidae</taxon>
        <taxon>Steinernema</taxon>
    </lineage>
</organism>
<keyword evidence="2" id="KW-1185">Reference proteome</keyword>